<dbReference type="EMBL" id="JH818030">
    <property type="protein sequence ID" value="EKC34267.1"/>
    <property type="molecule type" value="Genomic_DNA"/>
</dbReference>
<gene>
    <name evidence="1" type="ORF">CGI_10019979</name>
</gene>
<sequence>MAMCAEVLIQFLAVHRHGNICPSLSHAMQVKLISSPVPRDSLFYVPVLET</sequence>
<dbReference type="InParanoid" id="K1QBR7"/>
<evidence type="ECO:0000313" key="1">
    <source>
        <dbReference type="EMBL" id="EKC34267.1"/>
    </source>
</evidence>
<dbReference type="AlphaFoldDB" id="K1QBR7"/>
<proteinExistence type="predicted"/>
<reference evidence="1" key="1">
    <citation type="journal article" date="2012" name="Nature">
        <title>The oyster genome reveals stress adaptation and complexity of shell formation.</title>
        <authorList>
            <person name="Zhang G."/>
            <person name="Fang X."/>
            <person name="Guo X."/>
            <person name="Li L."/>
            <person name="Luo R."/>
            <person name="Xu F."/>
            <person name="Yang P."/>
            <person name="Zhang L."/>
            <person name="Wang X."/>
            <person name="Qi H."/>
            <person name="Xiong Z."/>
            <person name="Que H."/>
            <person name="Xie Y."/>
            <person name="Holland P.W."/>
            <person name="Paps J."/>
            <person name="Zhu Y."/>
            <person name="Wu F."/>
            <person name="Chen Y."/>
            <person name="Wang J."/>
            <person name="Peng C."/>
            <person name="Meng J."/>
            <person name="Yang L."/>
            <person name="Liu J."/>
            <person name="Wen B."/>
            <person name="Zhang N."/>
            <person name="Huang Z."/>
            <person name="Zhu Q."/>
            <person name="Feng Y."/>
            <person name="Mount A."/>
            <person name="Hedgecock D."/>
            <person name="Xu Z."/>
            <person name="Liu Y."/>
            <person name="Domazet-Loso T."/>
            <person name="Du Y."/>
            <person name="Sun X."/>
            <person name="Zhang S."/>
            <person name="Liu B."/>
            <person name="Cheng P."/>
            <person name="Jiang X."/>
            <person name="Li J."/>
            <person name="Fan D."/>
            <person name="Wang W."/>
            <person name="Fu W."/>
            <person name="Wang T."/>
            <person name="Wang B."/>
            <person name="Zhang J."/>
            <person name="Peng Z."/>
            <person name="Li Y."/>
            <person name="Li N."/>
            <person name="Wang J."/>
            <person name="Chen M."/>
            <person name="He Y."/>
            <person name="Tan F."/>
            <person name="Song X."/>
            <person name="Zheng Q."/>
            <person name="Huang R."/>
            <person name="Yang H."/>
            <person name="Du X."/>
            <person name="Chen L."/>
            <person name="Yang M."/>
            <person name="Gaffney P.M."/>
            <person name="Wang S."/>
            <person name="Luo L."/>
            <person name="She Z."/>
            <person name="Ming Y."/>
            <person name="Huang W."/>
            <person name="Zhang S."/>
            <person name="Huang B."/>
            <person name="Zhang Y."/>
            <person name="Qu T."/>
            <person name="Ni P."/>
            <person name="Miao G."/>
            <person name="Wang J."/>
            <person name="Wang Q."/>
            <person name="Steinberg C.E."/>
            <person name="Wang H."/>
            <person name="Li N."/>
            <person name="Qian L."/>
            <person name="Zhang G."/>
            <person name="Li Y."/>
            <person name="Yang H."/>
            <person name="Liu X."/>
            <person name="Wang J."/>
            <person name="Yin Y."/>
            <person name="Wang J."/>
        </authorList>
    </citation>
    <scope>NUCLEOTIDE SEQUENCE [LARGE SCALE GENOMIC DNA]</scope>
    <source>
        <strain evidence="1">05x7-T-G4-1.051#20</strain>
    </source>
</reference>
<name>K1QBR7_MAGGI</name>
<accession>K1QBR7</accession>
<protein>
    <submittedName>
        <fullName evidence="1">Uncharacterized protein</fullName>
    </submittedName>
</protein>
<dbReference type="HOGENOM" id="CLU_3126404_0_0_1"/>
<organism evidence="1">
    <name type="scientific">Magallana gigas</name>
    <name type="common">Pacific oyster</name>
    <name type="synonym">Crassostrea gigas</name>
    <dbReference type="NCBI Taxonomy" id="29159"/>
    <lineage>
        <taxon>Eukaryota</taxon>
        <taxon>Metazoa</taxon>
        <taxon>Spiralia</taxon>
        <taxon>Lophotrochozoa</taxon>
        <taxon>Mollusca</taxon>
        <taxon>Bivalvia</taxon>
        <taxon>Autobranchia</taxon>
        <taxon>Pteriomorphia</taxon>
        <taxon>Ostreida</taxon>
        <taxon>Ostreoidea</taxon>
        <taxon>Ostreidae</taxon>
        <taxon>Magallana</taxon>
    </lineage>
</organism>